<reference evidence="3" key="1">
    <citation type="submission" date="2016-10" db="EMBL/GenBank/DDBJ databases">
        <authorList>
            <person name="Varghese N."/>
            <person name="Submissions S."/>
        </authorList>
    </citation>
    <scope>NUCLEOTIDE SEQUENCE [LARGE SCALE GENOMIC DNA]</scope>
    <source>
        <strain evidence="3">CECT 8338</strain>
    </source>
</reference>
<feature type="chain" id="PRO_5009274037" description="Fibronectin type-III domain-containing protein" evidence="1">
    <location>
        <begin position="24"/>
        <end position="379"/>
    </location>
</feature>
<evidence type="ECO:0000256" key="1">
    <source>
        <dbReference type="SAM" id="SignalP"/>
    </source>
</evidence>
<dbReference type="Gene3D" id="2.60.40.10">
    <property type="entry name" value="Immunoglobulins"/>
    <property type="match status" value="1"/>
</dbReference>
<accession>A0A1H2FJH8</accession>
<dbReference type="Proteomes" id="UP000243924">
    <property type="component" value="Chromosome I"/>
</dbReference>
<keyword evidence="1" id="KW-0732">Signal</keyword>
<dbReference type="InterPro" id="IPR013783">
    <property type="entry name" value="Ig-like_fold"/>
</dbReference>
<dbReference type="EMBL" id="LT629787">
    <property type="protein sequence ID" value="SDU07485.1"/>
    <property type="molecule type" value="Genomic_DNA"/>
</dbReference>
<protein>
    <recommendedName>
        <fullName evidence="4">Fibronectin type-III domain-containing protein</fullName>
    </recommendedName>
</protein>
<name>A0A1H2FJH8_9GAMM</name>
<feature type="signal peptide" evidence="1">
    <location>
        <begin position="1"/>
        <end position="23"/>
    </location>
</feature>
<evidence type="ECO:0000313" key="3">
    <source>
        <dbReference type="Proteomes" id="UP000243924"/>
    </source>
</evidence>
<organism evidence="2 3">
    <name type="scientific">Halopseudomonas salegens</name>
    <dbReference type="NCBI Taxonomy" id="1434072"/>
    <lineage>
        <taxon>Bacteria</taxon>
        <taxon>Pseudomonadati</taxon>
        <taxon>Pseudomonadota</taxon>
        <taxon>Gammaproteobacteria</taxon>
        <taxon>Pseudomonadales</taxon>
        <taxon>Pseudomonadaceae</taxon>
        <taxon>Halopseudomonas</taxon>
    </lineage>
</organism>
<keyword evidence="3" id="KW-1185">Reference proteome</keyword>
<evidence type="ECO:0008006" key="4">
    <source>
        <dbReference type="Google" id="ProtNLM"/>
    </source>
</evidence>
<gene>
    <name evidence="2" type="ORF">SAMN05216210_1607</name>
</gene>
<sequence>MHPWLAVFSVLLWLFAANTPAYAVVNSVAANPGTVTLPVNSTMPVNVGWQVSRTESDAATRAGPVTRQVSSPGAVLQIDGATVATVGGLLSQTSALTAGQSGTLTFNETLQVNVGLARRIADSPAGSVRIVRVFSDGQREEAGSLAVYAGGSGEEGLTVSRIDLTFEDASRTDVVGQRTELRAVADVSFRSSGVLQGEWRVIDPTASLGSGAGRVLQVVRQSLVSAGEGKVRVVSPLLPTERQGLYLLAFSVRDTSARMDIPILRYFVIDNSQPMPVADLPELVVDQPRDNALLDHDTTFAWQPVSNAHAYQVEIFARGGSVPLSGKLVPSADLSMALSNMTLDWLSSGTSYQWQLRAFDSEGRVIAISPRKPARTPDL</sequence>
<dbReference type="STRING" id="1434072.SAMN05216210_1607"/>
<dbReference type="AlphaFoldDB" id="A0A1H2FJH8"/>
<evidence type="ECO:0000313" key="2">
    <source>
        <dbReference type="EMBL" id="SDU07485.1"/>
    </source>
</evidence>
<proteinExistence type="predicted"/>